<dbReference type="Pfam" id="PF16859">
    <property type="entry name" value="TetR_C_11"/>
    <property type="match status" value="1"/>
</dbReference>
<dbReference type="Gene3D" id="1.10.10.60">
    <property type="entry name" value="Homeodomain-like"/>
    <property type="match status" value="1"/>
</dbReference>
<dbReference type="InterPro" id="IPR036271">
    <property type="entry name" value="Tet_transcr_reg_TetR-rel_C_sf"/>
</dbReference>
<reference evidence="7 8" key="1">
    <citation type="submission" date="2016-06" db="EMBL/GenBank/DDBJ databases">
        <authorList>
            <person name="Kjaerup R.B."/>
            <person name="Dalgaard T.S."/>
            <person name="Juul-Madsen H.R."/>
        </authorList>
    </citation>
    <scope>NUCLEOTIDE SEQUENCE [LARGE SCALE GENOMIC DNA]</scope>
    <source>
        <strain evidence="7 8">DSM 45097</strain>
    </source>
</reference>
<feature type="DNA-binding region" description="H-T-H motif" evidence="4">
    <location>
        <begin position="39"/>
        <end position="58"/>
    </location>
</feature>
<feature type="compositionally biased region" description="Low complexity" evidence="5">
    <location>
        <begin position="214"/>
        <end position="237"/>
    </location>
</feature>
<dbReference type="Proteomes" id="UP000198210">
    <property type="component" value="Chromosome I"/>
</dbReference>
<keyword evidence="2 4" id="KW-0238">DNA-binding</keyword>
<dbReference type="SUPFAM" id="SSF46689">
    <property type="entry name" value="Homeodomain-like"/>
    <property type="match status" value="1"/>
</dbReference>
<dbReference type="InterPro" id="IPR023772">
    <property type="entry name" value="DNA-bd_HTH_TetR-type_CS"/>
</dbReference>
<evidence type="ECO:0000313" key="8">
    <source>
        <dbReference type="Proteomes" id="UP000198210"/>
    </source>
</evidence>
<organism evidence="7 8">
    <name type="scientific">Micromonospora siamensis</name>
    <dbReference type="NCBI Taxonomy" id="299152"/>
    <lineage>
        <taxon>Bacteria</taxon>
        <taxon>Bacillati</taxon>
        <taxon>Actinomycetota</taxon>
        <taxon>Actinomycetes</taxon>
        <taxon>Micromonosporales</taxon>
        <taxon>Micromonosporaceae</taxon>
        <taxon>Micromonospora</taxon>
    </lineage>
</organism>
<keyword evidence="3" id="KW-0804">Transcription</keyword>
<dbReference type="PROSITE" id="PS50977">
    <property type="entry name" value="HTH_TETR_2"/>
    <property type="match status" value="1"/>
</dbReference>
<dbReference type="AlphaFoldDB" id="A0A1C5HGR0"/>
<keyword evidence="8" id="KW-1185">Reference proteome</keyword>
<dbReference type="PANTHER" id="PTHR30055">
    <property type="entry name" value="HTH-TYPE TRANSCRIPTIONAL REGULATOR RUTR"/>
    <property type="match status" value="1"/>
</dbReference>
<protein>
    <submittedName>
        <fullName evidence="7">DNA-binding transcriptional regulator, AcrR family</fullName>
    </submittedName>
</protein>
<name>A0A1C5HGR0_9ACTN</name>
<evidence type="ECO:0000256" key="2">
    <source>
        <dbReference type="ARBA" id="ARBA00023125"/>
    </source>
</evidence>
<feature type="compositionally biased region" description="Pro residues" evidence="5">
    <location>
        <begin position="238"/>
        <end position="249"/>
    </location>
</feature>
<dbReference type="GO" id="GO:0000976">
    <property type="term" value="F:transcription cis-regulatory region binding"/>
    <property type="evidence" value="ECO:0007669"/>
    <property type="project" value="TreeGrafter"/>
</dbReference>
<dbReference type="GO" id="GO:0003700">
    <property type="term" value="F:DNA-binding transcription factor activity"/>
    <property type="evidence" value="ECO:0007669"/>
    <property type="project" value="TreeGrafter"/>
</dbReference>
<evidence type="ECO:0000259" key="6">
    <source>
        <dbReference type="PROSITE" id="PS50977"/>
    </source>
</evidence>
<evidence type="ECO:0000313" key="7">
    <source>
        <dbReference type="EMBL" id="SCG45190.1"/>
    </source>
</evidence>
<dbReference type="PROSITE" id="PS01081">
    <property type="entry name" value="HTH_TETR_1"/>
    <property type="match status" value="1"/>
</dbReference>
<dbReference type="PANTHER" id="PTHR30055:SF148">
    <property type="entry name" value="TETR-FAMILY TRANSCRIPTIONAL REGULATOR"/>
    <property type="match status" value="1"/>
</dbReference>
<dbReference type="InterPro" id="IPR011075">
    <property type="entry name" value="TetR_C"/>
</dbReference>
<feature type="compositionally biased region" description="Pro residues" evidence="5">
    <location>
        <begin position="201"/>
        <end position="213"/>
    </location>
</feature>
<dbReference type="Gene3D" id="1.10.357.10">
    <property type="entry name" value="Tetracycline Repressor, domain 2"/>
    <property type="match status" value="1"/>
</dbReference>
<dbReference type="SUPFAM" id="SSF48498">
    <property type="entry name" value="Tetracyclin repressor-like, C-terminal domain"/>
    <property type="match status" value="1"/>
</dbReference>
<accession>A0A1C5HGR0</accession>
<dbReference type="EMBL" id="LT607751">
    <property type="protein sequence ID" value="SCG45190.1"/>
    <property type="molecule type" value="Genomic_DNA"/>
</dbReference>
<dbReference type="InterPro" id="IPR009057">
    <property type="entry name" value="Homeodomain-like_sf"/>
</dbReference>
<evidence type="ECO:0000256" key="5">
    <source>
        <dbReference type="SAM" id="MobiDB-lite"/>
    </source>
</evidence>
<gene>
    <name evidence="7" type="ORF">GA0074704_1701</name>
</gene>
<dbReference type="InterPro" id="IPR050109">
    <property type="entry name" value="HTH-type_TetR-like_transc_reg"/>
</dbReference>
<sequence>MTQNKRAPAGAAVLRGDITSAIRAAVMQELAEVGYGRLSIEGVARRAGVGKTAVYRRWSSKLALVLDVVSDLAVRKMPLPDTGSLRDDLEILLQIINQVLKHRLASQVVPDLLAEAARNPQIAETLQQALRANQRNVADQLLGRAIARGELSPQIDTEAAVDLIIGPLYWRLAISRTRIPQGHLPRLAAVTAAALQSELMSPPPPAPRPPAPPASEAAPRPAAPPATETAPATVVPPVTTPPPGATVTA</sequence>
<dbReference type="InterPro" id="IPR001647">
    <property type="entry name" value="HTH_TetR"/>
</dbReference>
<evidence type="ECO:0000256" key="4">
    <source>
        <dbReference type="PROSITE-ProRule" id="PRU00335"/>
    </source>
</evidence>
<evidence type="ECO:0000256" key="1">
    <source>
        <dbReference type="ARBA" id="ARBA00023015"/>
    </source>
</evidence>
<dbReference type="Pfam" id="PF00440">
    <property type="entry name" value="TetR_N"/>
    <property type="match status" value="1"/>
</dbReference>
<feature type="domain" description="HTH tetR-type" evidence="6">
    <location>
        <begin position="16"/>
        <end position="76"/>
    </location>
</feature>
<feature type="region of interest" description="Disordered" evidence="5">
    <location>
        <begin position="198"/>
        <end position="249"/>
    </location>
</feature>
<keyword evidence="1" id="KW-0805">Transcription regulation</keyword>
<proteinExistence type="predicted"/>
<evidence type="ECO:0000256" key="3">
    <source>
        <dbReference type="ARBA" id="ARBA00023163"/>
    </source>
</evidence>